<evidence type="ECO:0000313" key="1">
    <source>
        <dbReference type="EMBL" id="SVE56809.1"/>
    </source>
</evidence>
<name>A0A383EJI5_9ZZZZ</name>
<reference evidence="1" key="1">
    <citation type="submission" date="2018-05" db="EMBL/GenBank/DDBJ databases">
        <authorList>
            <person name="Lanie J.A."/>
            <person name="Ng W.-L."/>
            <person name="Kazmierczak K.M."/>
            <person name="Andrzejewski T.M."/>
            <person name="Davidsen T.M."/>
            <person name="Wayne K.J."/>
            <person name="Tettelin H."/>
            <person name="Glass J.I."/>
            <person name="Rusch D."/>
            <person name="Podicherti R."/>
            <person name="Tsui H.-C.T."/>
            <person name="Winkler M.E."/>
        </authorList>
    </citation>
    <scope>NUCLEOTIDE SEQUENCE</scope>
</reference>
<dbReference type="EMBL" id="UINC01226355">
    <property type="protein sequence ID" value="SVE56809.1"/>
    <property type="molecule type" value="Genomic_DNA"/>
</dbReference>
<sequence>MNFFFGVKSSIIDSTLTIPRFRNSNRTKKKYMVFQLEISNNKWKIKNLSDIELNKDFYKIDSSLINNENIFCLATKEEILELEKNNHSRLMNLNNYTDTSPAFRANLQVSIKDGGFSSFQSEYPFSMVTKKGSILSPLSSLCNRNADENIIFLKNIIELPIQDEFGVFFVNLKTKRVLKREVAVTNFLNE</sequence>
<dbReference type="AlphaFoldDB" id="A0A383EJI5"/>
<feature type="non-terminal residue" evidence="1">
    <location>
        <position position="190"/>
    </location>
</feature>
<protein>
    <submittedName>
        <fullName evidence="1">Uncharacterized protein</fullName>
    </submittedName>
</protein>
<proteinExistence type="predicted"/>
<gene>
    <name evidence="1" type="ORF">METZ01_LOCUS509663</name>
</gene>
<accession>A0A383EJI5</accession>
<organism evidence="1">
    <name type="scientific">marine metagenome</name>
    <dbReference type="NCBI Taxonomy" id="408172"/>
    <lineage>
        <taxon>unclassified sequences</taxon>
        <taxon>metagenomes</taxon>
        <taxon>ecological metagenomes</taxon>
    </lineage>
</organism>